<dbReference type="InterPro" id="IPR011701">
    <property type="entry name" value="MFS"/>
</dbReference>
<evidence type="ECO:0000256" key="1">
    <source>
        <dbReference type="ARBA" id="ARBA00004651"/>
    </source>
</evidence>
<feature type="transmembrane region" description="Helical" evidence="8">
    <location>
        <begin position="370"/>
        <end position="391"/>
    </location>
</feature>
<dbReference type="InterPro" id="IPR005829">
    <property type="entry name" value="Sugar_transporter_CS"/>
</dbReference>
<dbReference type="RefSeq" id="WP_205122313.1">
    <property type="nucleotide sequence ID" value="NZ_JAFBCM010000001.1"/>
</dbReference>
<feature type="domain" description="Major facilitator superfamily (MFS) profile" evidence="9">
    <location>
        <begin position="16"/>
        <end position="393"/>
    </location>
</feature>
<dbReference type="Proteomes" id="UP001595699">
    <property type="component" value="Unassembled WGS sequence"/>
</dbReference>
<evidence type="ECO:0000313" key="11">
    <source>
        <dbReference type="Proteomes" id="UP001595699"/>
    </source>
</evidence>
<feature type="transmembrane region" description="Helical" evidence="8">
    <location>
        <begin position="137"/>
        <end position="159"/>
    </location>
</feature>
<feature type="transmembrane region" description="Helical" evidence="8">
    <location>
        <begin position="14"/>
        <end position="32"/>
    </location>
</feature>
<evidence type="ECO:0000259" key="9">
    <source>
        <dbReference type="PROSITE" id="PS50850"/>
    </source>
</evidence>
<feature type="transmembrane region" description="Helical" evidence="8">
    <location>
        <begin position="342"/>
        <end position="364"/>
    </location>
</feature>
<reference evidence="11" key="1">
    <citation type="journal article" date="2019" name="Int. J. Syst. Evol. Microbiol.">
        <title>The Global Catalogue of Microorganisms (GCM) 10K type strain sequencing project: providing services to taxonomists for standard genome sequencing and annotation.</title>
        <authorList>
            <consortium name="The Broad Institute Genomics Platform"/>
            <consortium name="The Broad Institute Genome Sequencing Center for Infectious Disease"/>
            <person name="Wu L."/>
            <person name="Ma J."/>
        </authorList>
    </citation>
    <scope>NUCLEOTIDE SEQUENCE [LARGE SCALE GENOMIC DNA]</scope>
    <source>
        <strain evidence="11">CGMCC 4.7241</strain>
    </source>
</reference>
<keyword evidence="3" id="KW-0813">Transport</keyword>
<comment type="similarity">
    <text evidence="2">Belongs to the major facilitator superfamily.</text>
</comment>
<feature type="transmembrane region" description="Helical" evidence="8">
    <location>
        <begin position="83"/>
        <end position="102"/>
    </location>
</feature>
<feature type="transmembrane region" description="Helical" evidence="8">
    <location>
        <begin position="108"/>
        <end position="130"/>
    </location>
</feature>
<protein>
    <submittedName>
        <fullName evidence="10">MFS transporter</fullName>
    </submittedName>
</protein>
<keyword evidence="6 8" id="KW-1133">Transmembrane helix</keyword>
<accession>A0ABV7Y221</accession>
<feature type="transmembrane region" description="Helical" evidence="8">
    <location>
        <begin position="305"/>
        <end position="330"/>
    </location>
</feature>
<keyword evidence="7 8" id="KW-0472">Membrane</keyword>
<feature type="transmembrane region" description="Helical" evidence="8">
    <location>
        <begin position="52"/>
        <end position="71"/>
    </location>
</feature>
<name>A0ABV7Y221_9ACTN</name>
<dbReference type="EMBL" id="JBHRZH010000001">
    <property type="protein sequence ID" value="MFC3759281.1"/>
    <property type="molecule type" value="Genomic_DNA"/>
</dbReference>
<feature type="transmembrane region" description="Helical" evidence="8">
    <location>
        <begin position="171"/>
        <end position="196"/>
    </location>
</feature>
<keyword evidence="4" id="KW-1003">Cell membrane</keyword>
<sequence length="393" mass="39261">MTVSEAAAKERTRFGRVTASVVAAGIAAYALLYVTQPLLPQLAGEWGLDPGAASWSVSVATGALALGVLPAAMVSEVVGRRPVLVTGVVVAAGVGLLIAVAPSYEVLLVLRAVQGLAIAGIPAVAMAYLAEEVGQRGVGAAIGVLIAGNSVGGLVGRLLSGTASDFFGWRGAVLAVGVLGAVCAGVLLVAMPRGGVRRVERSQLGRGMRAALTDRTLLAQYVTAALLMGGFVAVYNAVGFRLAEPPIGLSPAIASLVFLAYAIGGLSSTTAGRLADRYGRKEVLFGTLAVTIVGVGATVSSNVAIVLAGLAVMTAGFFAAHATASGWVGAQAPATARGQASGLYLTAYYLGSSVLGTTGTAAYGNVGWNGLVALDAAWLGLCAVVILVLTAKR</sequence>
<keyword evidence="5 8" id="KW-0812">Transmembrane</keyword>
<dbReference type="Pfam" id="PF07690">
    <property type="entry name" value="MFS_1"/>
    <property type="match status" value="2"/>
</dbReference>
<keyword evidence="11" id="KW-1185">Reference proteome</keyword>
<dbReference type="CDD" id="cd17324">
    <property type="entry name" value="MFS_NepI_like"/>
    <property type="match status" value="1"/>
</dbReference>
<evidence type="ECO:0000256" key="2">
    <source>
        <dbReference type="ARBA" id="ARBA00008335"/>
    </source>
</evidence>
<organism evidence="10 11">
    <name type="scientific">Tenggerimyces flavus</name>
    <dbReference type="NCBI Taxonomy" id="1708749"/>
    <lineage>
        <taxon>Bacteria</taxon>
        <taxon>Bacillati</taxon>
        <taxon>Actinomycetota</taxon>
        <taxon>Actinomycetes</taxon>
        <taxon>Propionibacteriales</taxon>
        <taxon>Nocardioidaceae</taxon>
        <taxon>Tenggerimyces</taxon>
    </lineage>
</organism>
<dbReference type="PANTHER" id="PTHR43271:SF1">
    <property type="entry name" value="INNER MEMBRANE TRANSPORT PROTEIN YNFM"/>
    <property type="match status" value="1"/>
</dbReference>
<feature type="transmembrane region" description="Helical" evidence="8">
    <location>
        <begin position="250"/>
        <end position="271"/>
    </location>
</feature>
<comment type="caution">
    <text evidence="10">The sequence shown here is derived from an EMBL/GenBank/DDBJ whole genome shotgun (WGS) entry which is preliminary data.</text>
</comment>
<gene>
    <name evidence="10" type="ORF">ACFOUW_00385</name>
</gene>
<comment type="subcellular location">
    <subcellularLocation>
        <location evidence="1">Cell membrane</location>
        <topology evidence="1">Multi-pass membrane protein</topology>
    </subcellularLocation>
</comment>
<evidence type="ECO:0000256" key="5">
    <source>
        <dbReference type="ARBA" id="ARBA00022692"/>
    </source>
</evidence>
<dbReference type="PROSITE" id="PS00216">
    <property type="entry name" value="SUGAR_TRANSPORT_1"/>
    <property type="match status" value="2"/>
</dbReference>
<dbReference type="InterPro" id="IPR036259">
    <property type="entry name" value="MFS_trans_sf"/>
</dbReference>
<dbReference type="Gene3D" id="1.20.1250.20">
    <property type="entry name" value="MFS general substrate transporter like domains"/>
    <property type="match status" value="1"/>
</dbReference>
<evidence type="ECO:0000256" key="6">
    <source>
        <dbReference type="ARBA" id="ARBA00022989"/>
    </source>
</evidence>
<evidence type="ECO:0000256" key="8">
    <source>
        <dbReference type="SAM" id="Phobius"/>
    </source>
</evidence>
<feature type="transmembrane region" description="Helical" evidence="8">
    <location>
        <begin position="283"/>
        <end position="299"/>
    </location>
</feature>
<evidence type="ECO:0000256" key="3">
    <source>
        <dbReference type="ARBA" id="ARBA00022448"/>
    </source>
</evidence>
<dbReference type="SUPFAM" id="SSF103473">
    <property type="entry name" value="MFS general substrate transporter"/>
    <property type="match status" value="1"/>
</dbReference>
<feature type="transmembrane region" description="Helical" evidence="8">
    <location>
        <begin position="217"/>
        <end position="238"/>
    </location>
</feature>
<dbReference type="PANTHER" id="PTHR43271">
    <property type="entry name" value="BLL2771 PROTEIN"/>
    <property type="match status" value="1"/>
</dbReference>
<proteinExistence type="inferred from homology"/>
<evidence type="ECO:0000256" key="7">
    <source>
        <dbReference type="ARBA" id="ARBA00023136"/>
    </source>
</evidence>
<dbReference type="PROSITE" id="PS50850">
    <property type="entry name" value="MFS"/>
    <property type="match status" value="1"/>
</dbReference>
<evidence type="ECO:0000313" key="10">
    <source>
        <dbReference type="EMBL" id="MFC3759281.1"/>
    </source>
</evidence>
<dbReference type="InterPro" id="IPR020846">
    <property type="entry name" value="MFS_dom"/>
</dbReference>
<evidence type="ECO:0000256" key="4">
    <source>
        <dbReference type="ARBA" id="ARBA00022475"/>
    </source>
</evidence>